<keyword evidence="2 7" id="KW-0813">Transport</keyword>
<evidence type="ECO:0000256" key="6">
    <source>
        <dbReference type="ARBA" id="ARBA00023237"/>
    </source>
</evidence>
<proteinExistence type="inferred from homology"/>
<keyword evidence="3 7" id="KW-1134">Transmembrane beta strand</keyword>
<dbReference type="InterPro" id="IPR008969">
    <property type="entry name" value="CarboxyPept-like_regulatory"/>
</dbReference>
<evidence type="ECO:0000256" key="5">
    <source>
        <dbReference type="ARBA" id="ARBA00023136"/>
    </source>
</evidence>
<dbReference type="InterPro" id="IPR023996">
    <property type="entry name" value="TonB-dep_OMP_SusC/RagA"/>
</dbReference>
<dbReference type="SUPFAM" id="SSF49464">
    <property type="entry name" value="Carboxypeptidase regulatory domain-like"/>
    <property type="match status" value="1"/>
</dbReference>
<reference evidence="10 11" key="1">
    <citation type="submission" date="2019-03" db="EMBL/GenBank/DDBJ databases">
        <title>Single cell metagenomics reveals metabolic interactions within the superorganism composed of flagellate Streblomastix strix and complex community of Bacteroidetes bacteria on its surface.</title>
        <authorList>
            <person name="Treitli S.C."/>
            <person name="Kolisko M."/>
            <person name="Husnik F."/>
            <person name="Keeling P."/>
            <person name="Hampl V."/>
        </authorList>
    </citation>
    <scope>NUCLEOTIDE SEQUENCE [LARGE SCALE GENOMIC DNA]</scope>
    <source>
        <strain evidence="10">St1</strain>
    </source>
</reference>
<dbReference type="InterPro" id="IPR037066">
    <property type="entry name" value="Plug_dom_sf"/>
</dbReference>
<dbReference type="InterPro" id="IPR039426">
    <property type="entry name" value="TonB-dep_rcpt-like"/>
</dbReference>
<dbReference type="EMBL" id="SNRX01000023">
    <property type="protein sequence ID" value="KAA6301236.1"/>
    <property type="molecule type" value="Genomic_DNA"/>
</dbReference>
<evidence type="ECO:0000259" key="9">
    <source>
        <dbReference type="Pfam" id="PF07715"/>
    </source>
</evidence>
<comment type="subcellular location">
    <subcellularLocation>
        <location evidence="1 7">Cell outer membrane</location>
        <topology evidence="1 7">Multi-pass membrane protein</topology>
    </subcellularLocation>
</comment>
<feature type="domain" description="TonB-dependent receptor plug" evidence="9">
    <location>
        <begin position="173"/>
        <end position="257"/>
    </location>
</feature>
<keyword evidence="6 7" id="KW-0998">Cell outer membrane</keyword>
<dbReference type="GO" id="GO:0009279">
    <property type="term" value="C:cell outer membrane"/>
    <property type="evidence" value="ECO:0007669"/>
    <property type="project" value="UniProtKB-SubCell"/>
</dbReference>
<evidence type="ECO:0000256" key="7">
    <source>
        <dbReference type="PROSITE-ProRule" id="PRU01360"/>
    </source>
</evidence>
<dbReference type="Proteomes" id="UP000324575">
    <property type="component" value="Unassembled WGS sequence"/>
</dbReference>
<feature type="chain" id="PRO_5024408842" evidence="8">
    <location>
        <begin position="27"/>
        <end position="1060"/>
    </location>
</feature>
<gene>
    <name evidence="10" type="ORF">EZS26_002625</name>
</gene>
<name>A0A5M8NWM3_9BACT</name>
<keyword evidence="10" id="KW-0675">Receptor</keyword>
<dbReference type="Gene3D" id="2.40.170.20">
    <property type="entry name" value="TonB-dependent receptor, beta-barrel domain"/>
    <property type="match status" value="1"/>
</dbReference>
<feature type="signal peptide" evidence="8">
    <location>
        <begin position="1"/>
        <end position="26"/>
    </location>
</feature>
<sequence>MKKILNKMKVVALVVLALSISTRLSAQLVEDKSSPVGYTNQVFVTLVPGTWGANYTIKGQVVDLATQKGFAGVRISVLNTKLTAMSDEEGRFEIKVPNTDVTFSVDAPGYQSQLVPLQGRAGVITIGMLRQTGAAAFYDGTEFSTTGVNSVSDFSNHILTIDEDLTARLGGQVRSIIHSGTPASGSAVFARGFNSLNATSQPLYVVDGIVWQSHESVSANRGFYNNPLAVIDPKDVEKITVLKGGSSIYGSKGANGVILIDTKRSRSQATAITVDLGWGYRLPFKSIPVMNGNEYLSYVSDIISGKSTDVNAVERYKFLENDPAKSYYKDNHNNTDWLSLINQSALTQNYGISVQGGDDIALYAISVGYAGSEGNVENTDFDRFNFRINSDISLTKAFKLAFDVAFTQTHNNLRNDGIDNISSPVYLSLIKSPLYNPYDHNANGSLSSRLKNYDELGIGNPLALIDNGIGETKNYAMNTSVLPTYTFSDKLKASLLFSYGWRKLNENTFTPDLGVAESPLYNELGEIYAESKNFVQDRMDTHTSIIVDGNVNWVALKDATNSLSFLGGYRFYSDSYKSHFATGHNTGSDNISQLSNTDINLRTSDGLNDNWRSMSWYANGDYAFKSKYLLSASVAADASSRFGGKAWGTFPSASAGWIISSEEFMQNVDFINFLKLTAGYSLSGNDDIPNYASRTYFSSIAYTVSTTGLILGNIGNPNLKWETTGMATAGLDFSMFNNRWNVKAEYYTSTTKDLLTQKQLKDVAGLKYYWSNDGELKNTGFEVSTNVRVVNGRDWKLDFGASIGHYKNEITSLANGSFITEVVGAQVLTQVGQPAGVFYGYKTDGVFSTTDAAATANLSIRNAAGQLIPFEAGDERFAQIVNDGVIDEKDRQIIGDPNPDFYGNFNFNLSWKSFTLSALFTYSQGNEVYDALRANLESGNSADNQSTAMRYRWVANGQTTNIPRATYGDPMGNARFSDRWIEDGSYLRFKSLALEYKLPVHLDFLQGISVWGSVNNIYTFTKYLGSDPEVAYGNSVFYQGIDAGLVPQTRAFNLGVKINL</sequence>
<keyword evidence="5 7" id="KW-0472">Membrane</keyword>
<evidence type="ECO:0000256" key="1">
    <source>
        <dbReference type="ARBA" id="ARBA00004571"/>
    </source>
</evidence>
<dbReference type="PROSITE" id="PS52016">
    <property type="entry name" value="TONB_DEPENDENT_REC_3"/>
    <property type="match status" value="1"/>
</dbReference>
<comment type="similarity">
    <text evidence="7">Belongs to the TonB-dependent receptor family.</text>
</comment>
<dbReference type="SUPFAM" id="SSF56935">
    <property type="entry name" value="Porins"/>
    <property type="match status" value="1"/>
</dbReference>
<evidence type="ECO:0000313" key="10">
    <source>
        <dbReference type="EMBL" id="KAA6301236.1"/>
    </source>
</evidence>
<organism evidence="10 11">
    <name type="scientific">Candidatus Ordinivivax streblomastigis</name>
    <dbReference type="NCBI Taxonomy" id="2540710"/>
    <lineage>
        <taxon>Bacteria</taxon>
        <taxon>Pseudomonadati</taxon>
        <taxon>Bacteroidota</taxon>
        <taxon>Bacteroidia</taxon>
        <taxon>Bacteroidales</taxon>
        <taxon>Candidatus Ordinivivax</taxon>
    </lineage>
</organism>
<evidence type="ECO:0000256" key="2">
    <source>
        <dbReference type="ARBA" id="ARBA00022448"/>
    </source>
</evidence>
<dbReference type="Pfam" id="PF13620">
    <property type="entry name" value="CarboxypepD_reg"/>
    <property type="match status" value="1"/>
</dbReference>
<accession>A0A5M8NWM3</accession>
<dbReference type="NCBIfam" id="TIGR04056">
    <property type="entry name" value="OMP_RagA_SusC"/>
    <property type="match status" value="1"/>
</dbReference>
<comment type="caution">
    <text evidence="10">The sequence shown here is derived from an EMBL/GenBank/DDBJ whole genome shotgun (WGS) entry which is preliminary data.</text>
</comment>
<dbReference type="Gene3D" id="2.170.130.10">
    <property type="entry name" value="TonB-dependent receptor, plug domain"/>
    <property type="match status" value="1"/>
</dbReference>
<dbReference type="InterPro" id="IPR036942">
    <property type="entry name" value="Beta-barrel_TonB_sf"/>
</dbReference>
<protein>
    <submittedName>
        <fullName evidence="10">TonB-dependent receptor SusC</fullName>
    </submittedName>
</protein>
<dbReference type="Pfam" id="PF07715">
    <property type="entry name" value="Plug"/>
    <property type="match status" value="1"/>
</dbReference>
<dbReference type="AlphaFoldDB" id="A0A5M8NWM3"/>
<dbReference type="InterPro" id="IPR012910">
    <property type="entry name" value="Plug_dom"/>
</dbReference>
<evidence type="ECO:0000256" key="3">
    <source>
        <dbReference type="ARBA" id="ARBA00022452"/>
    </source>
</evidence>
<keyword evidence="8" id="KW-0732">Signal</keyword>
<evidence type="ECO:0000256" key="4">
    <source>
        <dbReference type="ARBA" id="ARBA00022692"/>
    </source>
</evidence>
<evidence type="ECO:0000313" key="11">
    <source>
        <dbReference type="Proteomes" id="UP000324575"/>
    </source>
</evidence>
<keyword evidence="4 7" id="KW-0812">Transmembrane</keyword>
<dbReference type="Gene3D" id="2.60.40.1120">
    <property type="entry name" value="Carboxypeptidase-like, regulatory domain"/>
    <property type="match status" value="1"/>
</dbReference>
<evidence type="ECO:0000256" key="8">
    <source>
        <dbReference type="SAM" id="SignalP"/>
    </source>
</evidence>